<dbReference type="Proteomes" id="UP000464954">
    <property type="component" value="Chromosome"/>
</dbReference>
<dbReference type="CDD" id="cd06091">
    <property type="entry name" value="KOW_NusG"/>
    <property type="match status" value="1"/>
</dbReference>
<dbReference type="GO" id="GO:0006354">
    <property type="term" value="P:DNA-templated transcription elongation"/>
    <property type="evidence" value="ECO:0007669"/>
    <property type="project" value="InterPro"/>
</dbReference>
<dbReference type="SUPFAM" id="SSF82679">
    <property type="entry name" value="N-utilization substance G protein NusG, N-terminal domain"/>
    <property type="match status" value="1"/>
</dbReference>
<evidence type="ECO:0000313" key="3">
    <source>
        <dbReference type="EMBL" id="QHI70172.1"/>
    </source>
</evidence>
<organism evidence="3 4">
    <name type="scientific">Tichowtungia aerotolerans</name>
    <dbReference type="NCBI Taxonomy" id="2697043"/>
    <lineage>
        <taxon>Bacteria</taxon>
        <taxon>Pseudomonadati</taxon>
        <taxon>Kiritimatiellota</taxon>
        <taxon>Tichowtungiia</taxon>
        <taxon>Tichowtungiales</taxon>
        <taxon>Tichowtungiaceae</taxon>
        <taxon>Tichowtungia</taxon>
    </lineage>
</organism>
<proteinExistence type="predicted"/>
<dbReference type="Pfam" id="PF02357">
    <property type="entry name" value="NusG"/>
    <property type="match status" value="1"/>
</dbReference>
<dbReference type="Gene3D" id="3.30.70.940">
    <property type="entry name" value="NusG, N-terminal domain"/>
    <property type="match status" value="1"/>
</dbReference>
<dbReference type="InterPro" id="IPR036735">
    <property type="entry name" value="NGN_dom_sf"/>
</dbReference>
<gene>
    <name evidence="3" type="ORF">GT409_12195</name>
</gene>
<accession>A0A6P1M7Z9</accession>
<keyword evidence="4" id="KW-1185">Reference proteome</keyword>
<dbReference type="RefSeq" id="WP_160629350.1">
    <property type="nucleotide sequence ID" value="NZ_CP047593.1"/>
</dbReference>
<sequence length="161" mass="17537">MKTQPKREHIAAGQLERLDGVEVFAPRIRFKRRTPRGKVWFEESLFPGYIFARFGGAMQRAVAGSIGVRGLVKFAGECAVVSDVVVETIRTDTSESGLILIEDERAFKEGDEAVVADGAMMGLRAVITQVMPGGDRVRILMDMMGTAVPAEVPADKLEKVG</sequence>
<dbReference type="SUPFAM" id="SSF50104">
    <property type="entry name" value="Translation proteins SH3-like domain"/>
    <property type="match status" value="1"/>
</dbReference>
<feature type="domain" description="NusG-like N-terminal" evidence="2">
    <location>
        <begin position="2"/>
        <end position="90"/>
    </location>
</feature>
<name>A0A6P1M7Z9_9BACT</name>
<evidence type="ECO:0000313" key="4">
    <source>
        <dbReference type="Proteomes" id="UP000464954"/>
    </source>
</evidence>
<dbReference type="EMBL" id="CP047593">
    <property type="protein sequence ID" value="QHI70172.1"/>
    <property type="molecule type" value="Genomic_DNA"/>
</dbReference>
<dbReference type="AlphaFoldDB" id="A0A6P1M7Z9"/>
<evidence type="ECO:0000259" key="2">
    <source>
        <dbReference type="Pfam" id="PF02357"/>
    </source>
</evidence>
<protein>
    <recommendedName>
        <fullName evidence="2">NusG-like N-terminal domain-containing protein</fullName>
    </recommendedName>
</protein>
<dbReference type="InterPro" id="IPR008991">
    <property type="entry name" value="Translation_prot_SH3-like_sf"/>
</dbReference>
<dbReference type="KEGG" id="taer:GT409_12195"/>
<evidence type="ECO:0000256" key="1">
    <source>
        <dbReference type="ARBA" id="ARBA00023163"/>
    </source>
</evidence>
<keyword evidence="1" id="KW-0804">Transcription</keyword>
<dbReference type="InterPro" id="IPR006645">
    <property type="entry name" value="NGN-like_dom"/>
</dbReference>
<reference evidence="3 4" key="1">
    <citation type="submission" date="2020-01" db="EMBL/GenBank/DDBJ databases">
        <title>Ponticoccus aerotolerans gen. nov., sp. nov., an anaerobic bacterium and proposal of Ponticoccusceae fam. nov., Ponticoccusles ord. nov. and Ponticoccuse classis nov. in the phylum Kiritimatiellaeota.</title>
        <authorList>
            <person name="Zhou L.Y."/>
            <person name="Du Z.J."/>
        </authorList>
    </citation>
    <scope>NUCLEOTIDE SEQUENCE [LARGE SCALE GENOMIC DNA]</scope>
    <source>
        <strain evidence="3 4">S-5007</strain>
    </source>
</reference>